<keyword evidence="2" id="KW-1185">Reference proteome</keyword>
<accession>A0AAV7KV70</accession>
<evidence type="ECO:0000313" key="1">
    <source>
        <dbReference type="EMBL" id="KAJ1080053.1"/>
    </source>
</evidence>
<comment type="caution">
    <text evidence="1">The sequence shown here is derived from an EMBL/GenBank/DDBJ whole genome shotgun (WGS) entry which is preliminary data.</text>
</comment>
<organism evidence="1 2">
    <name type="scientific">Pleurodeles waltl</name>
    <name type="common">Iberian ribbed newt</name>
    <dbReference type="NCBI Taxonomy" id="8319"/>
    <lineage>
        <taxon>Eukaryota</taxon>
        <taxon>Metazoa</taxon>
        <taxon>Chordata</taxon>
        <taxon>Craniata</taxon>
        <taxon>Vertebrata</taxon>
        <taxon>Euteleostomi</taxon>
        <taxon>Amphibia</taxon>
        <taxon>Batrachia</taxon>
        <taxon>Caudata</taxon>
        <taxon>Salamandroidea</taxon>
        <taxon>Salamandridae</taxon>
        <taxon>Pleurodelinae</taxon>
        <taxon>Pleurodeles</taxon>
    </lineage>
</organism>
<dbReference type="Proteomes" id="UP001066276">
    <property type="component" value="Chromosome 12"/>
</dbReference>
<name>A0AAV7KV70_PLEWA</name>
<evidence type="ECO:0000313" key="2">
    <source>
        <dbReference type="Proteomes" id="UP001066276"/>
    </source>
</evidence>
<gene>
    <name evidence="1" type="ORF">NDU88_000275</name>
</gene>
<protein>
    <submittedName>
        <fullName evidence="1">Uncharacterized protein</fullName>
    </submittedName>
</protein>
<dbReference type="AlphaFoldDB" id="A0AAV7KV70"/>
<reference evidence="1" key="1">
    <citation type="journal article" date="2022" name="bioRxiv">
        <title>Sequencing and chromosome-scale assembly of the giantPleurodeles waltlgenome.</title>
        <authorList>
            <person name="Brown T."/>
            <person name="Elewa A."/>
            <person name="Iarovenko S."/>
            <person name="Subramanian E."/>
            <person name="Araus A.J."/>
            <person name="Petzold A."/>
            <person name="Susuki M."/>
            <person name="Suzuki K.-i.T."/>
            <person name="Hayashi T."/>
            <person name="Toyoda A."/>
            <person name="Oliveira C."/>
            <person name="Osipova E."/>
            <person name="Leigh N.D."/>
            <person name="Simon A."/>
            <person name="Yun M.H."/>
        </authorList>
    </citation>
    <scope>NUCLEOTIDE SEQUENCE</scope>
    <source>
        <strain evidence="1">20211129_DDA</strain>
        <tissue evidence="1">Liver</tissue>
    </source>
</reference>
<proteinExistence type="predicted"/>
<sequence length="106" mass="11471">MTDYLNSTMSTQLRCEYTLRPAGSNVQILTASLQMLQPEEWRYCPVTGEAAPAEGGGTALLQVEQPPGRRRYCPFTGEAAPAEGAGTAMLQVKQPPLKAPVLPCYK</sequence>
<dbReference type="EMBL" id="JANPWB010000016">
    <property type="protein sequence ID" value="KAJ1080053.1"/>
    <property type="molecule type" value="Genomic_DNA"/>
</dbReference>